<proteinExistence type="inferred from homology"/>
<feature type="domain" description="BHLH" evidence="7">
    <location>
        <begin position="111"/>
        <end position="162"/>
    </location>
</feature>
<keyword evidence="2" id="KW-0805">Transcription regulation</keyword>
<gene>
    <name evidence="9" type="primary">LOC115229314</name>
</gene>
<dbReference type="Pfam" id="PF00010">
    <property type="entry name" value="HLH"/>
    <property type="match status" value="1"/>
</dbReference>
<dbReference type="GO" id="GO:0046983">
    <property type="term" value="F:protein dimerization activity"/>
    <property type="evidence" value="ECO:0007669"/>
    <property type="project" value="InterPro"/>
</dbReference>
<dbReference type="GO" id="GO:0003700">
    <property type="term" value="F:DNA-binding transcription factor activity"/>
    <property type="evidence" value="ECO:0007669"/>
    <property type="project" value="TreeGrafter"/>
</dbReference>
<dbReference type="GO" id="GO:0045944">
    <property type="term" value="P:positive regulation of transcription by RNA polymerase II"/>
    <property type="evidence" value="ECO:0007669"/>
    <property type="project" value="TreeGrafter"/>
</dbReference>
<keyword evidence="6" id="KW-0539">Nucleus</keyword>
<dbReference type="Gene3D" id="4.10.280.10">
    <property type="entry name" value="Helix-loop-helix DNA-binding domain"/>
    <property type="match status" value="1"/>
</dbReference>
<dbReference type="GO" id="GO:0003677">
    <property type="term" value="F:DNA binding"/>
    <property type="evidence" value="ECO:0007669"/>
    <property type="project" value="UniProtKB-KW"/>
</dbReference>
<keyword evidence="3" id="KW-0238">DNA-binding</keyword>
<evidence type="ECO:0000256" key="5">
    <source>
        <dbReference type="ARBA" id="ARBA00023163"/>
    </source>
</evidence>
<organism evidence="8 9">
    <name type="scientific">Octopus sinensis</name>
    <name type="common">East Asian common octopus</name>
    <dbReference type="NCBI Taxonomy" id="2607531"/>
    <lineage>
        <taxon>Eukaryota</taxon>
        <taxon>Metazoa</taxon>
        <taxon>Spiralia</taxon>
        <taxon>Lophotrochozoa</taxon>
        <taxon>Mollusca</taxon>
        <taxon>Cephalopoda</taxon>
        <taxon>Coleoidea</taxon>
        <taxon>Octopodiformes</taxon>
        <taxon>Octopoda</taxon>
        <taxon>Incirrata</taxon>
        <taxon>Octopodidae</taxon>
        <taxon>Octopus</taxon>
    </lineage>
</organism>
<dbReference type="PANTHER" id="PTHR10328">
    <property type="entry name" value="PROTEIN MAX MYC-ASSOCIATED FACTOR X"/>
    <property type="match status" value="1"/>
</dbReference>
<evidence type="ECO:0000256" key="6">
    <source>
        <dbReference type="ARBA" id="ARBA00023242"/>
    </source>
</evidence>
<evidence type="ECO:0000313" key="8">
    <source>
        <dbReference type="Proteomes" id="UP000515154"/>
    </source>
</evidence>
<dbReference type="InterPro" id="IPR011598">
    <property type="entry name" value="bHLH_dom"/>
</dbReference>
<evidence type="ECO:0000259" key="7">
    <source>
        <dbReference type="PROSITE" id="PS50888"/>
    </source>
</evidence>
<comment type="similarity">
    <text evidence="1">Belongs to the MAX family.</text>
</comment>
<dbReference type="InterPro" id="IPR036638">
    <property type="entry name" value="HLH_DNA-bd_sf"/>
</dbReference>
<accession>A0A6P7U016</accession>
<dbReference type="SUPFAM" id="SSF47459">
    <property type="entry name" value="HLH, helix-loop-helix DNA-binding domain"/>
    <property type="match status" value="1"/>
</dbReference>
<dbReference type="PANTHER" id="PTHR10328:SF3">
    <property type="entry name" value="PROTEIN MAX"/>
    <property type="match status" value="1"/>
</dbReference>
<evidence type="ECO:0000256" key="3">
    <source>
        <dbReference type="ARBA" id="ARBA00023125"/>
    </source>
</evidence>
<keyword evidence="5" id="KW-0804">Transcription</keyword>
<evidence type="ECO:0000256" key="2">
    <source>
        <dbReference type="ARBA" id="ARBA00023015"/>
    </source>
</evidence>
<dbReference type="KEGG" id="osn:115229314"/>
<keyword evidence="8" id="KW-1185">Reference proteome</keyword>
<keyword evidence="4" id="KW-0010">Activator</keyword>
<evidence type="ECO:0000313" key="9">
    <source>
        <dbReference type="RefSeq" id="XP_029655545.1"/>
    </source>
</evidence>
<evidence type="ECO:0000256" key="4">
    <source>
        <dbReference type="ARBA" id="ARBA00023159"/>
    </source>
</evidence>
<dbReference type="PROSITE" id="PS50888">
    <property type="entry name" value="BHLH"/>
    <property type="match status" value="1"/>
</dbReference>
<reference evidence="9" key="1">
    <citation type="submission" date="2025-08" db="UniProtKB">
        <authorList>
            <consortium name="RefSeq"/>
        </authorList>
    </citation>
    <scope>IDENTIFICATION</scope>
</reference>
<sequence>MSEHNIFDNSESDRDNSHINSIDYNKYDYEWPEYSIQDFEDIFDNSYLIPNFENTQQEASISNHVLEENVSAHPVDLNSDNVALSPNMQDNTEINKELNRSVRSTFSKFSNFRKKQNVKEKERRINMGVCFQKLSDIVPTLNENKRSKDKILKDTADYIRNLVREFKKKLEVINTLNKEISEKSKFLLNNMKK</sequence>
<dbReference type="Proteomes" id="UP000515154">
    <property type="component" value="Unplaced"/>
</dbReference>
<dbReference type="SMART" id="SM00353">
    <property type="entry name" value="HLH"/>
    <property type="match status" value="1"/>
</dbReference>
<dbReference type="GO" id="GO:0090575">
    <property type="term" value="C:RNA polymerase II transcription regulator complex"/>
    <property type="evidence" value="ECO:0007669"/>
    <property type="project" value="TreeGrafter"/>
</dbReference>
<name>A0A6P7U016_9MOLL</name>
<protein>
    <submittedName>
        <fullName evidence="9">Uncharacterized protein LOC115229314</fullName>
    </submittedName>
</protein>
<dbReference type="RefSeq" id="XP_029655545.1">
    <property type="nucleotide sequence ID" value="XM_029799685.1"/>
</dbReference>
<dbReference type="AlphaFoldDB" id="A0A6P7U016"/>
<evidence type="ECO:0000256" key="1">
    <source>
        <dbReference type="ARBA" id="ARBA00007628"/>
    </source>
</evidence>